<dbReference type="Proteomes" id="UP001482620">
    <property type="component" value="Unassembled WGS sequence"/>
</dbReference>
<protein>
    <submittedName>
        <fullName evidence="1">Uncharacterized protein</fullName>
    </submittedName>
</protein>
<comment type="caution">
    <text evidence="1">The sequence shown here is derived from an EMBL/GenBank/DDBJ whole genome shotgun (WGS) entry which is preliminary data.</text>
</comment>
<dbReference type="EMBL" id="JAHRIQ010022408">
    <property type="protein sequence ID" value="MEQ2227580.1"/>
    <property type="molecule type" value="Genomic_DNA"/>
</dbReference>
<keyword evidence="2" id="KW-1185">Reference proteome</keyword>
<accession>A0ABV0T3Y1</accession>
<gene>
    <name evidence="1" type="ORF">ILYODFUR_039018</name>
</gene>
<proteinExistence type="predicted"/>
<sequence length="99" mass="10895">MMNVPWSSQPTKYTVESKITKRAVWYRGKACYSCMEATVLNAAVTGSSPGLLILTALHVFSLSSPHFLTINFQIEATSATKKKIITSKGLTCHHKGQCF</sequence>
<organism evidence="1 2">
    <name type="scientific">Ilyodon furcidens</name>
    <name type="common">goldbreast splitfin</name>
    <dbReference type="NCBI Taxonomy" id="33524"/>
    <lineage>
        <taxon>Eukaryota</taxon>
        <taxon>Metazoa</taxon>
        <taxon>Chordata</taxon>
        <taxon>Craniata</taxon>
        <taxon>Vertebrata</taxon>
        <taxon>Euteleostomi</taxon>
        <taxon>Actinopterygii</taxon>
        <taxon>Neopterygii</taxon>
        <taxon>Teleostei</taxon>
        <taxon>Neoteleostei</taxon>
        <taxon>Acanthomorphata</taxon>
        <taxon>Ovalentaria</taxon>
        <taxon>Atherinomorphae</taxon>
        <taxon>Cyprinodontiformes</taxon>
        <taxon>Goodeidae</taxon>
        <taxon>Ilyodon</taxon>
    </lineage>
</organism>
<evidence type="ECO:0000313" key="2">
    <source>
        <dbReference type="Proteomes" id="UP001482620"/>
    </source>
</evidence>
<name>A0ABV0T3Y1_9TELE</name>
<reference evidence="1 2" key="1">
    <citation type="submission" date="2021-06" db="EMBL/GenBank/DDBJ databases">
        <authorList>
            <person name="Palmer J.M."/>
        </authorList>
    </citation>
    <scope>NUCLEOTIDE SEQUENCE [LARGE SCALE GENOMIC DNA]</scope>
    <source>
        <strain evidence="2">if_2019</strain>
        <tissue evidence="1">Muscle</tissue>
    </source>
</reference>
<evidence type="ECO:0000313" key="1">
    <source>
        <dbReference type="EMBL" id="MEQ2227580.1"/>
    </source>
</evidence>